<feature type="region of interest" description="Disordered" evidence="1">
    <location>
        <begin position="71"/>
        <end position="90"/>
    </location>
</feature>
<dbReference type="Proteomes" id="UP000243579">
    <property type="component" value="Unassembled WGS sequence"/>
</dbReference>
<name>A0A1V9YME1_ACHHY</name>
<evidence type="ECO:0000256" key="1">
    <source>
        <dbReference type="SAM" id="MobiDB-lite"/>
    </source>
</evidence>
<dbReference type="AlphaFoldDB" id="A0A1V9YME1"/>
<comment type="caution">
    <text evidence="2">The sequence shown here is derived from an EMBL/GenBank/DDBJ whole genome shotgun (WGS) entry which is preliminary data.</text>
</comment>
<keyword evidence="3" id="KW-1185">Reference proteome</keyword>
<reference evidence="2 3" key="1">
    <citation type="journal article" date="2014" name="Genome Biol. Evol.">
        <title>The secreted proteins of Achlya hypogyna and Thraustotheca clavata identify the ancestral oomycete secretome and reveal gene acquisitions by horizontal gene transfer.</title>
        <authorList>
            <person name="Misner I."/>
            <person name="Blouin N."/>
            <person name="Leonard G."/>
            <person name="Richards T.A."/>
            <person name="Lane C.E."/>
        </authorList>
    </citation>
    <scope>NUCLEOTIDE SEQUENCE [LARGE SCALE GENOMIC DNA]</scope>
    <source>
        <strain evidence="2 3">ATCC 48635</strain>
    </source>
</reference>
<dbReference type="EMBL" id="JNBR01001476">
    <property type="protein sequence ID" value="OQR86885.1"/>
    <property type="molecule type" value="Genomic_DNA"/>
</dbReference>
<dbReference type="OrthoDB" id="70688at2759"/>
<evidence type="ECO:0000313" key="3">
    <source>
        <dbReference type="Proteomes" id="UP000243579"/>
    </source>
</evidence>
<accession>A0A1V9YME1</accession>
<protein>
    <submittedName>
        <fullName evidence="2">Uncharacterized protein</fullName>
    </submittedName>
</protein>
<sequence length="112" mass="12736">MNSPTNPWQTSVHKMNNVHLDFPPMYPRLHLHANMSPQVIGAIIAELKQRRREVDEKRAIVLGDLGIHNDLTESPLHPQHTKKRKASDEMERPVAEFARLFVGDVVPSPLCS</sequence>
<organism evidence="2 3">
    <name type="scientific">Achlya hypogyna</name>
    <name type="common">Oomycete</name>
    <name type="synonym">Protoachlya hypogyna</name>
    <dbReference type="NCBI Taxonomy" id="1202772"/>
    <lineage>
        <taxon>Eukaryota</taxon>
        <taxon>Sar</taxon>
        <taxon>Stramenopiles</taxon>
        <taxon>Oomycota</taxon>
        <taxon>Saprolegniomycetes</taxon>
        <taxon>Saprolegniales</taxon>
        <taxon>Achlyaceae</taxon>
        <taxon>Achlya</taxon>
    </lineage>
</organism>
<gene>
    <name evidence="2" type="ORF">ACHHYP_09772</name>
</gene>
<proteinExistence type="predicted"/>
<evidence type="ECO:0000313" key="2">
    <source>
        <dbReference type="EMBL" id="OQR86885.1"/>
    </source>
</evidence>